<dbReference type="PANTHER" id="PTHR19303">
    <property type="entry name" value="TRANSPOSON"/>
    <property type="match status" value="1"/>
</dbReference>
<dbReference type="Pfam" id="PF03184">
    <property type="entry name" value="DDE_1"/>
    <property type="match status" value="2"/>
</dbReference>
<dbReference type="AlphaFoldDB" id="A0A8H3M8L6"/>
<dbReference type="InterPro" id="IPR004875">
    <property type="entry name" value="DDE_SF_endonuclease_dom"/>
</dbReference>
<sequence length="440" mass="51701">MQIYHKNTNEFHHKTCFILFFLNHDIPSQRNKKEIAVKQKKIVYKCKKTAKRCRNLYSLKQKRQVVDYAKNNGRNEAARQFGLDSSMVGHWIEASKSWVTELNQNCKRVGSDRAVFYPEAEKKLYEWIIKQRKMGLEVIYAIVRVKMIEILKGPEMIHLYGNSVECFKTSNRWMFAFMKRFNLFRAEKSFKLSNILNMDKTPVWFDMAGNFTIDQTGERTIHIRRTGNEKNRFTVVLTCAADGTKFLPICIFKGKKLPRNERDLIPSGVIVWFQQNGWMDSNLMMDYVDYINESRTDSESKSPMMMNNIDLAVIPDGLTSVCQPLDVAINKPFKDNLRKEWHLWMVNDDAGETSADEVIIQSFKTCKISNSLNELIKYKFEMESDKENEEELEIDMHDSQVSYEEITLEDDPFFEIELNFTIYNDNEFVYSDESSLNDDN</sequence>
<dbReference type="GO" id="GO:0005634">
    <property type="term" value="C:nucleus"/>
    <property type="evidence" value="ECO:0007669"/>
    <property type="project" value="TreeGrafter"/>
</dbReference>
<keyword evidence="1" id="KW-0238">DNA-binding</keyword>
<dbReference type="PROSITE" id="PS51253">
    <property type="entry name" value="HTH_CENPB"/>
    <property type="match status" value="1"/>
</dbReference>
<feature type="domain" description="HTH CENPB-type" evidence="2">
    <location>
        <begin position="108"/>
        <end position="187"/>
    </location>
</feature>
<dbReference type="OrthoDB" id="122087at2759"/>
<protein>
    <submittedName>
        <fullName evidence="3">Pogo transposable element with KRAB domain</fullName>
    </submittedName>
</protein>
<dbReference type="Gene3D" id="1.10.10.60">
    <property type="entry name" value="Homeodomain-like"/>
    <property type="match status" value="1"/>
</dbReference>
<accession>A0A8H3M8L6</accession>
<evidence type="ECO:0000313" key="4">
    <source>
        <dbReference type="Proteomes" id="UP000615446"/>
    </source>
</evidence>
<evidence type="ECO:0000259" key="2">
    <source>
        <dbReference type="PROSITE" id="PS51253"/>
    </source>
</evidence>
<reference evidence="3" key="1">
    <citation type="submission" date="2019-10" db="EMBL/GenBank/DDBJ databases">
        <title>Conservation and host-specific expression of non-tandemly repeated heterogenous ribosome RNA gene in arbuscular mycorrhizal fungi.</title>
        <authorList>
            <person name="Maeda T."/>
            <person name="Kobayashi Y."/>
            <person name="Nakagawa T."/>
            <person name="Ezawa T."/>
            <person name="Yamaguchi K."/>
            <person name="Bino T."/>
            <person name="Nishimoto Y."/>
            <person name="Shigenobu S."/>
            <person name="Kawaguchi M."/>
        </authorList>
    </citation>
    <scope>NUCLEOTIDE SEQUENCE</scope>
    <source>
        <strain evidence="3">HR1</strain>
    </source>
</reference>
<dbReference type="InterPro" id="IPR009057">
    <property type="entry name" value="Homeodomain-like_sf"/>
</dbReference>
<dbReference type="InterPro" id="IPR050863">
    <property type="entry name" value="CenT-Element_Derived"/>
</dbReference>
<evidence type="ECO:0000256" key="1">
    <source>
        <dbReference type="ARBA" id="ARBA00023125"/>
    </source>
</evidence>
<name>A0A8H3M8L6_9GLOM</name>
<dbReference type="SUPFAM" id="SSF46689">
    <property type="entry name" value="Homeodomain-like"/>
    <property type="match status" value="1"/>
</dbReference>
<proteinExistence type="predicted"/>
<dbReference type="Pfam" id="PF03221">
    <property type="entry name" value="HTH_Tnp_Tc5"/>
    <property type="match status" value="1"/>
</dbReference>
<dbReference type="EMBL" id="BLAL01000297">
    <property type="protein sequence ID" value="GET01200.1"/>
    <property type="molecule type" value="Genomic_DNA"/>
</dbReference>
<dbReference type="InterPro" id="IPR006600">
    <property type="entry name" value="HTH_CenpB_DNA-bd_dom"/>
</dbReference>
<comment type="caution">
    <text evidence="3">The sequence shown here is derived from an EMBL/GenBank/DDBJ whole genome shotgun (WGS) entry which is preliminary data.</text>
</comment>
<organism evidence="3 4">
    <name type="scientific">Rhizophagus clarus</name>
    <dbReference type="NCBI Taxonomy" id="94130"/>
    <lineage>
        <taxon>Eukaryota</taxon>
        <taxon>Fungi</taxon>
        <taxon>Fungi incertae sedis</taxon>
        <taxon>Mucoromycota</taxon>
        <taxon>Glomeromycotina</taxon>
        <taxon>Glomeromycetes</taxon>
        <taxon>Glomerales</taxon>
        <taxon>Glomeraceae</taxon>
        <taxon>Rhizophagus</taxon>
    </lineage>
</organism>
<gene>
    <name evidence="3" type="ORF">RCL2_002762100</name>
</gene>
<dbReference type="Proteomes" id="UP000615446">
    <property type="component" value="Unassembled WGS sequence"/>
</dbReference>
<evidence type="ECO:0000313" key="3">
    <source>
        <dbReference type="EMBL" id="GET01200.1"/>
    </source>
</evidence>
<dbReference type="GO" id="GO:0003677">
    <property type="term" value="F:DNA binding"/>
    <property type="evidence" value="ECO:0007669"/>
    <property type="project" value="UniProtKB-KW"/>
</dbReference>